<evidence type="ECO:0000313" key="2">
    <source>
        <dbReference type="Proteomes" id="UP001500353"/>
    </source>
</evidence>
<evidence type="ECO:0008006" key="3">
    <source>
        <dbReference type="Google" id="ProtNLM"/>
    </source>
</evidence>
<reference evidence="2" key="1">
    <citation type="journal article" date="2019" name="Int. J. Syst. Evol. Microbiol.">
        <title>The Global Catalogue of Microorganisms (GCM) 10K type strain sequencing project: providing services to taxonomists for standard genome sequencing and annotation.</title>
        <authorList>
            <consortium name="The Broad Institute Genomics Platform"/>
            <consortium name="The Broad Institute Genome Sequencing Center for Infectious Disease"/>
            <person name="Wu L."/>
            <person name="Ma J."/>
        </authorList>
    </citation>
    <scope>NUCLEOTIDE SEQUENCE [LARGE SCALE GENOMIC DNA]</scope>
    <source>
        <strain evidence="2">JCM 18019</strain>
    </source>
</reference>
<protein>
    <recommendedName>
        <fullName evidence="3">GLPGLI family protein</fullName>
    </recommendedName>
</protein>
<evidence type="ECO:0000313" key="1">
    <source>
        <dbReference type="EMBL" id="GAA5088852.1"/>
    </source>
</evidence>
<dbReference type="Pfam" id="PF09697">
    <property type="entry name" value="Porph_ging"/>
    <property type="match status" value="1"/>
</dbReference>
<dbReference type="RefSeq" id="WP_345201239.1">
    <property type="nucleotide sequence ID" value="NZ_BAABHX010000002.1"/>
</dbReference>
<dbReference type="InterPro" id="IPR005901">
    <property type="entry name" value="GLPGLI"/>
</dbReference>
<name>A0ABP9LZT1_9FLAO</name>
<proteinExistence type="predicted"/>
<organism evidence="1 2">
    <name type="scientific">Chryseobacterium ginsengisoli</name>
    <dbReference type="NCBI Taxonomy" id="363853"/>
    <lineage>
        <taxon>Bacteria</taxon>
        <taxon>Pseudomonadati</taxon>
        <taxon>Bacteroidota</taxon>
        <taxon>Flavobacteriia</taxon>
        <taxon>Flavobacteriales</taxon>
        <taxon>Weeksellaceae</taxon>
        <taxon>Chryseobacterium group</taxon>
        <taxon>Chryseobacterium</taxon>
    </lineage>
</organism>
<gene>
    <name evidence="1" type="ORF">GCM10023210_12920</name>
</gene>
<dbReference type="Proteomes" id="UP001500353">
    <property type="component" value="Unassembled WGS sequence"/>
</dbReference>
<sequence length="274" mass="32290">MEKNKFLNVSLFFFCVIFFNHFFAQSQSFKYDLEYKPNPLKDSTILEKMVLDIEDRNLSIFRTEVEKKSDSLIAKTGFGLGRKPRFEDQFYIVKKLLNNEIQKSIQTIYSEIFFIKIHEKLDWEILSEKSKIANFNVQKAKVNYGGRSWTAWFTTEIPIQEGPYVFKGLPGLIVKISDEKNDYNFVLTEIKNGDHKIYYRSKGSELTWEQFKKLSENYYSDPLTRIKSMGAPIKVDDGKGNAIIPDMKLYTDKMKRRIKENNNPIELNNKIDYK</sequence>
<dbReference type="NCBIfam" id="TIGR01200">
    <property type="entry name" value="GLPGLI"/>
    <property type="match status" value="1"/>
</dbReference>
<keyword evidence="2" id="KW-1185">Reference proteome</keyword>
<comment type="caution">
    <text evidence="1">The sequence shown here is derived from an EMBL/GenBank/DDBJ whole genome shotgun (WGS) entry which is preliminary data.</text>
</comment>
<dbReference type="EMBL" id="BAABHX010000002">
    <property type="protein sequence ID" value="GAA5088852.1"/>
    <property type="molecule type" value="Genomic_DNA"/>
</dbReference>
<accession>A0ABP9LZT1</accession>